<dbReference type="GO" id="GO:0009785">
    <property type="term" value="P:blue light signaling pathway"/>
    <property type="evidence" value="ECO:0007669"/>
    <property type="project" value="InterPro"/>
</dbReference>
<dbReference type="RefSeq" id="XP_004487496.1">
    <property type="nucleotide sequence ID" value="XM_004487439.3"/>
</dbReference>
<name>A0A1S2XG43_CICAR</name>
<accession>A0A1S2XG43</accession>
<dbReference type="eggNOG" id="ENOG502S7VQ">
    <property type="taxonomic scope" value="Eukaryota"/>
</dbReference>
<dbReference type="PANTHER" id="PTHR34207:SF17">
    <property type="entry name" value="PROTEIN BIC2"/>
    <property type="match status" value="1"/>
</dbReference>
<dbReference type="PANTHER" id="PTHR34207">
    <property type="entry name" value="PROTEIN BIC1"/>
    <property type="match status" value="1"/>
</dbReference>
<evidence type="ECO:0000313" key="2">
    <source>
        <dbReference type="RefSeq" id="XP_004487496.1"/>
    </source>
</evidence>
<dbReference type="OrthoDB" id="672067at2759"/>
<reference evidence="1" key="1">
    <citation type="journal article" date="2013" name="Nat. Biotechnol.">
        <title>Draft genome sequence of chickpea (Cicer arietinum) provides a resource for trait improvement.</title>
        <authorList>
            <person name="Varshney R.K."/>
            <person name="Song C."/>
            <person name="Saxena R.K."/>
            <person name="Azam S."/>
            <person name="Yu S."/>
            <person name="Sharpe A.G."/>
            <person name="Cannon S."/>
            <person name="Baek J."/>
            <person name="Rosen B.D."/>
            <person name="Tar'an B."/>
            <person name="Millan T."/>
            <person name="Zhang X."/>
            <person name="Ramsay L.D."/>
            <person name="Iwata A."/>
            <person name="Wang Y."/>
            <person name="Nelson W."/>
            <person name="Farmer A.D."/>
            <person name="Gaur P.M."/>
            <person name="Soderlund C."/>
            <person name="Penmetsa R.V."/>
            <person name="Xu C."/>
            <person name="Bharti A.K."/>
            <person name="He W."/>
            <person name="Winter P."/>
            <person name="Zhao S."/>
            <person name="Hane J.K."/>
            <person name="Carrasquilla-Garcia N."/>
            <person name="Condie J.A."/>
            <person name="Upadhyaya H.D."/>
            <person name="Luo M.C."/>
            <person name="Thudi M."/>
            <person name="Gowda C.L."/>
            <person name="Singh N.P."/>
            <person name="Lichtenzveig J."/>
            <person name="Gali K.K."/>
            <person name="Rubio J."/>
            <person name="Nadarajan N."/>
            <person name="Dolezel J."/>
            <person name="Bansal K.C."/>
            <person name="Xu X."/>
            <person name="Edwards D."/>
            <person name="Zhang G."/>
            <person name="Kahl G."/>
            <person name="Gil J."/>
            <person name="Singh K.B."/>
            <person name="Datta S.K."/>
            <person name="Jackson S.A."/>
            <person name="Wang J."/>
            <person name="Cook D.R."/>
        </authorList>
    </citation>
    <scope>NUCLEOTIDE SEQUENCE [LARGE SCALE GENOMIC DNA]</scope>
    <source>
        <strain evidence="1">cv. CDC Frontier</strain>
    </source>
</reference>
<dbReference type="Proteomes" id="UP000087171">
    <property type="component" value="Chromosome Ca1"/>
</dbReference>
<evidence type="ECO:0000313" key="1">
    <source>
        <dbReference type="Proteomes" id="UP000087171"/>
    </source>
</evidence>
<proteinExistence type="predicted"/>
<dbReference type="PaxDb" id="3827-XP_004487496.1"/>
<reference evidence="2" key="2">
    <citation type="submission" date="2025-08" db="UniProtKB">
        <authorList>
            <consortium name="RefSeq"/>
        </authorList>
    </citation>
    <scope>IDENTIFICATION</scope>
    <source>
        <tissue evidence="2">Etiolated seedlings</tissue>
    </source>
</reference>
<protein>
    <submittedName>
        <fullName evidence="2">Protein BIC2</fullName>
    </submittedName>
</protein>
<keyword evidence="1" id="KW-1185">Reference proteome</keyword>
<sequence>MDQENILTRNISSWETRKPTCHVPNSLSIEQNDKLKCKSLIDDDDDEAKEVLEHNNHENDSYKVEEITGREKLKRHREEVKGKIELPKNWEKEKMLKEWVDYTTFDASFAPHKLIVIARDALIEDARKARSQRLRIHT</sequence>
<dbReference type="AlphaFoldDB" id="A0A1S2XG43"/>
<organism evidence="1 2">
    <name type="scientific">Cicer arietinum</name>
    <name type="common">Chickpea</name>
    <name type="synonym">Garbanzo</name>
    <dbReference type="NCBI Taxonomy" id="3827"/>
    <lineage>
        <taxon>Eukaryota</taxon>
        <taxon>Viridiplantae</taxon>
        <taxon>Streptophyta</taxon>
        <taxon>Embryophyta</taxon>
        <taxon>Tracheophyta</taxon>
        <taxon>Spermatophyta</taxon>
        <taxon>Magnoliopsida</taxon>
        <taxon>eudicotyledons</taxon>
        <taxon>Gunneridae</taxon>
        <taxon>Pentapetalae</taxon>
        <taxon>rosids</taxon>
        <taxon>fabids</taxon>
        <taxon>Fabales</taxon>
        <taxon>Fabaceae</taxon>
        <taxon>Papilionoideae</taxon>
        <taxon>50 kb inversion clade</taxon>
        <taxon>NPAAA clade</taxon>
        <taxon>Hologalegina</taxon>
        <taxon>IRL clade</taxon>
        <taxon>Cicereae</taxon>
        <taxon>Cicer</taxon>
    </lineage>
</organism>
<dbReference type="InterPro" id="IPR040374">
    <property type="entry name" value="BIC"/>
</dbReference>
<dbReference type="CDD" id="cd22645">
    <property type="entry name" value="BIC1_CID"/>
    <property type="match status" value="1"/>
</dbReference>
<dbReference type="STRING" id="3827.A0A1S2XG43"/>
<gene>
    <name evidence="2" type="primary">LOC101505815</name>
</gene>